<accession>A0A8B9PXY1</accession>
<evidence type="ECO:0000313" key="3">
    <source>
        <dbReference type="Proteomes" id="UP000694424"/>
    </source>
</evidence>
<name>A0A8B9PXY1_APTOW</name>
<sequence length="221" mass="23217">MQMLEASGCWRLEGGLRMPRGSVHLSRQASEFEYKTFQFQFYWQVPGVGRIEWISYINRSSSISQYGADVDGQTITAENSSQSTSLALYTLCPQDSSAQPAGARQSPGKILSGSLPTPGTNMSSELLPPLLSQLVQFPSQGSNSLLQGPGRTTMGKRVQRELDTPAGAGGGKGGVQLVGREWGRGGLSSGSALAKPGLAKPGEAQEGPSSLLCSFGVSGCT</sequence>
<keyword evidence="3" id="KW-1185">Reference proteome</keyword>
<evidence type="ECO:0000256" key="1">
    <source>
        <dbReference type="SAM" id="MobiDB-lite"/>
    </source>
</evidence>
<reference evidence="2" key="1">
    <citation type="submission" date="2025-08" db="UniProtKB">
        <authorList>
            <consortium name="Ensembl"/>
        </authorList>
    </citation>
    <scope>IDENTIFICATION</scope>
</reference>
<dbReference type="Proteomes" id="UP000694424">
    <property type="component" value="Unplaced"/>
</dbReference>
<proteinExistence type="predicted"/>
<feature type="region of interest" description="Disordered" evidence="1">
    <location>
        <begin position="97"/>
        <end position="123"/>
    </location>
</feature>
<evidence type="ECO:0000313" key="2">
    <source>
        <dbReference type="Ensembl" id="ENSAOWP00000018306.1"/>
    </source>
</evidence>
<dbReference type="Ensembl" id="ENSAOWT00000020758.1">
    <property type="protein sequence ID" value="ENSAOWP00000018306.1"/>
    <property type="gene ID" value="ENSAOWG00000012491.1"/>
</dbReference>
<protein>
    <submittedName>
        <fullName evidence="2">Uncharacterized protein</fullName>
    </submittedName>
</protein>
<dbReference type="InterPro" id="IPR036179">
    <property type="entry name" value="Ig-like_dom_sf"/>
</dbReference>
<organism evidence="2 3">
    <name type="scientific">Apteryx owenii</name>
    <name type="common">Little spotted kiwi</name>
    <dbReference type="NCBI Taxonomy" id="8824"/>
    <lineage>
        <taxon>Eukaryota</taxon>
        <taxon>Metazoa</taxon>
        <taxon>Chordata</taxon>
        <taxon>Craniata</taxon>
        <taxon>Vertebrata</taxon>
        <taxon>Euteleostomi</taxon>
        <taxon>Archelosauria</taxon>
        <taxon>Archosauria</taxon>
        <taxon>Dinosauria</taxon>
        <taxon>Saurischia</taxon>
        <taxon>Theropoda</taxon>
        <taxon>Coelurosauria</taxon>
        <taxon>Aves</taxon>
        <taxon>Palaeognathae</taxon>
        <taxon>Apterygiformes</taxon>
        <taxon>Apterygidae</taxon>
        <taxon>Apteryx</taxon>
    </lineage>
</organism>
<reference evidence="2" key="2">
    <citation type="submission" date="2025-09" db="UniProtKB">
        <authorList>
            <consortium name="Ensembl"/>
        </authorList>
    </citation>
    <scope>IDENTIFICATION</scope>
</reference>
<dbReference type="InterPro" id="IPR013783">
    <property type="entry name" value="Ig-like_fold"/>
</dbReference>
<dbReference type="Gene3D" id="2.60.40.10">
    <property type="entry name" value="Immunoglobulins"/>
    <property type="match status" value="1"/>
</dbReference>
<dbReference type="AlphaFoldDB" id="A0A8B9PXY1"/>
<dbReference type="SUPFAM" id="SSF48726">
    <property type="entry name" value="Immunoglobulin"/>
    <property type="match status" value="1"/>
</dbReference>